<dbReference type="Pfam" id="PF00440">
    <property type="entry name" value="TetR_N"/>
    <property type="match status" value="1"/>
</dbReference>
<dbReference type="GO" id="GO:0000976">
    <property type="term" value="F:transcription cis-regulatory region binding"/>
    <property type="evidence" value="ECO:0007669"/>
    <property type="project" value="TreeGrafter"/>
</dbReference>
<dbReference type="InterPro" id="IPR036271">
    <property type="entry name" value="Tet_transcr_reg_TetR-rel_C_sf"/>
</dbReference>
<dbReference type="InterPro" id="IPR001647">
    <property type="entry name" value="HTH_TetR"/>
</dbReference>
<evidence type="ECO:0000256" key="3">
    <source>
        <dbReference type="ARBA" id="ARBA00023125"/>
    </source>
</evidence>
<evidence type="ECO:0000256" key="4">
    <source>
        <dbReference type="ARBA" id="ARBA00023163"/>
    </source>
</evidence>
<dbReference type="Proteomes" id="UP000476030">
    <property type="component" value="Unassembled WGS sequence"/>
</dbReference>
<comment type="caution">
    <text evidence="7">The sequence shown here is derived from an EMBL/GenBank/DDBJ whole genome shotgun (WGS) entry which is preliminary data.</text>
</comment>
<keyword evidence="1" id="KW-0678">Repressor</keyword>
<organism evidence="7 8">
    <name type="scientific">Sneathiella litorea</name>
    <dbReference type="NCBI Taxonomy" id="2606216"/>
    <lineage>
        <taxon>Bacteria</taxon>
        <taxon>Pseudomonadati</taxon>
        <taxon>Pseudomonadota</taxon>
        <taxon>Alphaproteobacteria</taxon>
        <taxon>Sneathiellales</taxon>
        <taxon>Sneathiellaceae</taxon>
        <taxon>Sneathiella</taxon>
    </lineage>
</organism>
<dbReference type="AlphaFoldDB" id="A0A6L8W8Y6"/>
<dbReference type="GO" id="GO:0003700">
    <property type="term" value="F:DNA-binding transcription factor activity"/>
    <property type="evidence" value="ECO:0007669"/>
    <property type="project" value="TreeGrafter"/>
</dbReference>
<evidence type="ECO:0000313" key="8">
    <source>
        <dbReference type="Proteomes" id="UP000476030"/>
    </source>
</evidence>
<reference evidence="7 8" key="1">
    <citation type="submission" date="2019-12" db="EMBL/GenBank/DDBJ databases">
        <title>Snethiella sp. nov. sp. isolated from sea sand.</title>
        <authorList>
            <person name="Kim J."/>
            <person name="Jeong S.E."/>
            <person name="Jung H.S."/>
            <person name="Jeon C.O."/>
        </authorList>
    </citation>
    <scope>NUCLEOTIDE SEQUENCE [LARGE SCALE GENOMIC DNA]</scope>
    <source>
        <strain evidence="7 8">DP05</strain>
    </source>
</reference>
<name>A0A6L8W8Y6_9PROT</name>
<dbReference type="Pfam" id="PF13977">
    <property type="entry name" value="TetR_C_6"/>
    <property type="match status" value="1"/>
</dbReference>
<dbReference type="SUPFAM" id="SSF48498">
    <property type="entry name" value="Tetracyclin repressor-like, C-terminal domain"/>
    <property type="match status" value="1"/>
</dbReference>
<gene>
    <name evidence="7" type="ORF">GQE98_13200</name>
</gene>
<dbReference type="SUPFAM" id="SSF46689">
    <property type="entry name" value="Homeodomain-like"/>
    <property type="match status" value="1"/>
</dbReference>
<dbReference type="PANTHER" id="PTHR30055:SF234">
    <property type="entry name" value="HTH-TYPE TRANSCRIPTIONAL REGULATOR BETI"/>
    <property type="match status" value="1"/>
</dbReference>
<sequence length="198" mass="22492">MPKIVDHDQRRKTIGATAMKVIAERGLEATKLVDIARLAGVTTGAVTHYFSDKDAILMAALEMAYDTMFANMERVKKGDNYSFLDIISKALPTTDESRVAMTVWLAFWSRSIAEPRVAEMQLEFHHRWQNIVSQELIRHYQRTKMPAPKDLESISQSITAQVNGLIIRGLVDKPDWPASRLHNCLKDYLEQIGIKGHQ</sequence>
<accession>A0A6L8W8Y6</accession>
<keyword evidence="8" id="KW-1185">Reference proteome</keyword>
<keyword evidence="2" id="KW-0805">Transcription regulation</keyword>
<protein>
    <submittedName>
        <fullName evidence="7">TetR family transcriptional regulator</fullName>
    </submittedName>
</protein>
<dbReference type="PRINTS" id="PR00455">
    <property type="entry name" value="HTHTETR"/>
</dbReference>
<dbReference type="PROSITE" id="PS50977">
    <property type="entry name" value="HTH_TETR_2"/>
    <property type="match status" value="1"/>
</dbReference>
<dbReference type="Gene3D" id="1.10.357.10">
    <property type="entry name" value="Tetracycline Repressor, domain 2"/>
    <property type="match status" value="1"/>
</dbReference>
<evidence type="ECO:0000256" key="1">
    <source>
        <dbReference type="ARBA" id="ARBA00022491"/>
    </source>
</evidence>
<evidence type="ECO:0000313" key="7">
    <source>
        <dbReference type="EMBL" id="MZR31591.1"/>
    </source>
</evidence>
<dbReference type="InterPro" id="IPR050109">
    <property type="entry name" value="HTH-type_TetR-like_transc_reg"/>
</dbReference>
<keyword evidence="3 5" id="KW-0238">DNA-binding</keyword>
<evidence type="ECO:0000259" key="6">
    <source>
        <dbReference type="PROSITE" id="PS50977"/>
    </source>
</evidence>
<dbReference type="PANTHER" id="PTHR30055">
    <property type="entry name" value="HTH-TYPE TRANSCRIPTIONAL REGULATOR RUTR"/>
    <property type="match status" value="1"/>
</dbReference>
<keyword evidence="4" id="KW-0804">Transcription</keyword>
<dbReference type="InterPro" id="IPR039538">
    <property type="entry name" value="BetI_C"/>
</dbReference>
<feature type="DNA-binding region" description="H-T-H motif" evidence="5">
    <location>
        <begin position="31"/>
        <end position="50"/>
    </location>
</feature>
<dbReference type="InterPro" id="IPR009057">
    <property type="entry name" value="Homeodomain-like_sf"/>
</dbReference>
<evidence type="ECO:0000256" key="5">
    <source>
        <dbReference type="PROSITE-ProRule" id="PRU00335"/>
    </source>
</evidence>
<evidence type="ECO:0000256" key="2">
    <source>
        <dbReference type="ARBA" id="ARBA00023015"/>
    </source>
</evidence>
<proteinExistence type="predicted"/>
<feature type="domain" description="HTH tetR-type" evidence="6">
    <location>
        <begin position="8"/>
        <end position="68"/>
    </location>
</feature>
<dbReference type="EMBL" id="WTUW01000002">
    <property type="protein sequence ID" value="MZR31591.1"/>
    <property type="molecule type" value="Genomic_DNA"/>
</dbReference>